<dbReference type="Pfam" id="PF02738">
    <property type="entry name" value="MoCoBD_1"/>
    <property type="match status" value="1"/>
</dbReference>
<dbReference type="InterPro" id="IPR037165">
    <property type="entry name" value="AldOxase/xan_DH_Mopterin-bd_sf"/>
</dbReference>
<protein>
    <submittedName>
        <fullName evidence="6">Putative xanthine dehydrogenase subunit D</fullName>
        <ecNumber evidence="6">1.17.1.4</ecNumber>
    </submittedName>
</protein>
<dbReference type="InterPro" id="IPR008274">
    <property type="entry name" value="AldOxase/xan_DH_MoCoBD1"/>
</dbReference>
<dbReference type="InterPro" id="IPR036884">
    <property type="entry name" value="2Fe-2S-bd_dom_sf"/>
</dbReference>
<dbReference type="SUPFAM" id="SSF56003">
    <property type="entry name" value="Molybdenum cofactor-binding domain"/>
    <property type="match status" value="1"/>
</dbReference>
<dbReference type="Gene3D" id="3.10.20.30">
    <property type="match status" value="1"/>
</dbReference>
<dbReference type="SUPFAM" id="SSF47741">
    <property type="entry name" value="CO dehydrogenase ISP C-domain like"/>
    <property type="match status" value="1"/>
</dbReference>
<dbReference type="AlphaFoldDB" id="A0A6N3DE83"/>
<gene>
    <name evidence="6" type="primary">pucD</name>
    <name evidence="6" type="ORF">VRLFYP33_01592</name>
</gene>
<dbReference type="InterPro" id="IPR012675">
    <property type="entry name" value="Beta-grasp_dom_sf"/>
</dbReference>
<dbReference type="InterPro" id="IPR002888">
    <property type="entry name" value="2Fe-2S-bd"/>
</dbReference>
<dbReference type="PANTHER" id="PTHR11908:SF157">
    <property type="entry name" value="XANTHINE DEHYDROGENASE SUBUNIT D-RELATED"/>
    <property type="match status" value="1"/>
</dbReference>
<dbReference type="GO" id="GO:0051537">
    <property type="term" value="F:2 iron, 2 sulfur cluster binding"/>
    <property type="evidence" value="ECO:0007669"/>
    <property type="project" value="InterPro"/>
</dbReference>
<organism evidence="6">
    <name type="scientific">Veillonella ratti</name>
    <dbReference type="NCBI Taxonomy" id="103892"/>
    <lineage>
        <taxon>Bacteria</taxon>
        <taxon>Bacillati</taxon>
        <taxon>Bacillota</taxon>
        <taxon>Negativicutes</taxon>
        <taxon>Veillonellales</taxon>
        <taxon>Veillonellaceae</taxon>
        <taxon>Veillonella</taxon>
    </lineage>
</organism>
<dbReference type="SMART" id="SM01008">
    <property type="entry name" value="Ald_Xan_dh_C"/>
    <property type="match status" value="1"/>
</dbReference>
<dbReference type="InterPro" id="IPR000674">
    <property type="entry name" value="Ald_Oxase/Xan_DH_a/b"/>
</dbReference>
<dbReference type="Gene3D" id="3.30.365.10">
    <property type="entry name" value="Aldehyde oxidase/xanthine dehydrogenase, molybdopterin binding domain"/>
    <property type="match status" value="5"/>
</dbReference>
<dbReference type="EC" id="1.17.1.4" evidence="6"/>
<dbReference type="EMBL" id="CACRUX010000057">
    <property type="protein sequence ID" value="VYU26685.1"/>
    <property type="molecule type" value="Genomic_DNA"/>
</dbReference>
<reference evidence="6" key="1">
    <citation type="submission" date="2019-11" db="EMBL/GenBank/DDBJ databases">
        <authorList>
            <person name="Feng L."/>
        </authorList>
    </citation>
    <scope>NUCLEOTIDE SEQUENCE</scope>
    <source>
        <strain evidence="6">VrattiLFYP33</strain>
    </source>
</reference>
<dbReference type="Gene3D" id="3.90.1170.50">
    <property type="entry name" value="Aldehyde oxidase/xanthine dehydrogenase, a/b hammerhead"/>
    <property type="match status" value="1"/>
</dbReference>
<dbReference type="InterPro" id="IPR046867">
    <property type="entry name" value="AldOxase/xan_DH_MoCoBD2"/>
</dbReference>
<dbReference type="PROSITE" id="PS00197">
    <property type="entry name" value="2FE2S_FER_1"/>
    <property type="match status" value="1"/>
</dbReference>
<dbReference type="InterPro" id="IPR036010">
    <property type="entry name" value="2Fe-2S_ferredoxin-like_sf"/>
</dbReference>
<dbReference type="PANTHER" id="PTHR11908">
    <property type="entry name" value="XANTHINE DEHYDROGENASE"/>
    <property type="match status" value="1"/>
</dbReference>
<sequence>MFKFQINGRWHETATDKTLLQYLRDDLHLTGTKDGCAAGACGACTVIAGGKKVKACVLKVSQLADKPVVTIEGLTEREKDVYVYAFGECGAVQCGFCIPGMVMSAKALLDENLNPTRDDVKLAINGNICRCTGYVKIEDAILLAAKLFRENSPIPESDRSGKIGSLLHRVDAKEKTLGTGLYTDDMVLPGMIYAKAVRSKYPRAVVEHIDISKALAHPDCVTVLLAKDVPFNKTGHIIQDWDVLIAEGDTTRYIGDAIALVATEHKDTLDEVCNLVDVTYTELTPILTPEAAMAPDAPLIHSGGNMLSHQVLNRGDAYAAIKAAKYVVTRHYSTPQTDHAFMEPECAIAEPREDGGLNLYTGGQSVYDEQREVSRMLKVDQSEIHVHSMLVGGGFGGKEDMSVQHHAALMAWHTKRPVKVKFSRQESLDIHVKRHAMEMDITTACDEEGNLVASKVVIVSDGGAYASLGGPVLQRACTHSGGPYHYDNFSVEGTCYYTNNVPGGAFRGFGVTQSVFGQEINIDLLAEMVGMDPWEFRYKNAVRPGESLPNGQLAGPETGLVECLEAVKEAYYASPRTGLAVCMKNSGIGVGLPDTGRVRLEVRDGKVRIRTSAACIGQGLGTVATHILCETTGISPDDVIVEAPDTDRTPDSGTTTASRQTVFTGEATHVAAQELKAVLDSGKTLKDLEGCEYYGEYHGITDPMGSDKPHPVSHVAYGYGACVATIDEKNFVSKMDVAFDVGRVINPKACEGQVEGGTLMGMGYGVTEDFKMDNGRVVTKYGTLGLLRAKQRPDITVHFVEKGTPDQMAYGAKGIGEIASIPMAPAISNAYRHIDKEERRRLPLQHTGYKR</sequence>
<evidence type="ECO:0000259" key="5">
    <source>
        <dbReference type="PROSITE" id="PS51085"/>
    </source>
</evidence>
<name>A0A6N3DE83_9FIRM</name>
<dbReference type="InterPro" id="IPR036856">
    <property type="entry name" value="Ald_Oxase/Xan_DH_a/b_sf"/>
</dbReference>
<dbReference type="Pfam" id="PF20256">
    <property type="entry name" value="MoCoBD_2"/>
    <property type="match status" value="2"/>
</dbReference>
<dbReference type="InterPro" id="IPR001041">
    <property type="entry name" value="2Fe-2S_ferredoxin-type"/>
</dbReference>
<dbReference type="Pfam" id="PF01315">
    <property type="entry name" value="Ald_Xan_dh_C"/>
    <property type="match status" value="1"/>
</dbReference>
<dbReference type="GO" id="GO:0004854">
    <property type="term" value="F:xanthine dehydrogenase activity"/>
    <property type="evidence" value="ECO:0007669"/>
    <property type="project" value="UniProtKB-EC"/>
</dbReference>
<dbReference type="SUPFAM" id="SSF54665">
    <property type="entry name" value="CO dehydrogenase molybdoprotein N-domain-like"/>
    <property type="match status" value="1"/>
</dbReference>
<evidence type="ECO:0000313" key="6">
    <source>
        <dbReference type="EMBL" id="VYU26685.1"/>
    </source>
</evidence>
<dbReference type="Gene3D" id="1.10.150.120">
    <property type="entry name" value="[2Fe-2S]-binding domain"/>
    <property type="match status" value="1"/>
</dbReference>
<dbReference type="InterPro" id="IPR016208">
    <property type="entry name" value="Ald_Oxase/xanthine_DH-like"/>
</dbReference>
<feature type="domain" description="2Fe-2S ferredoxin-type" evidence="5">
    <location>
        <begin position="1"/>
        <end position="74"/>
    </location>
</feature>
<proteinExistence type="inferred from homology"/>
<dbReference type="InterPro" id="IPR006058">
    <property type="entry name" value="2Fe2S_fd_BS"/>
</dbReference>
<accession>A0A6N3DE83</accession>
<dbReference type="NCBIfam" id="TIGR03311">
    <property type="entry name" value="Se_dep_XDH"/>
    <property type="match status" value="1"/>
</dbReference>
<dbReference type="RefSeq" id="WP_156705170.1">
    <property type="nucleotide sequence ID" value="NZ_CACRUX010000057.1"/>
</dbReference>
<comment type="similarity">
    <text evidence="1">Belongs to the xanthine dehydrogenase family.</text>
</comment>
<dbReference type="Pfam" id="PF01799">
    <property type="entry name" value="Fer2_2"/>
    <property type="match status" value="1"/>
</dbReference>
<dbReference type="Pfam" id="PF00111">
    <property type="entry name" value="Fer2"/>
    <property type="match status" value="1"/>
</dbReference>
<evidence type="ECO:0000256" key="4">
    <source>
        <dbReference type="ARBA" id="ARBA00023004"/>
    </source>
</evidence>
<evidence type="ECO:0000256" key="1">
    <source>
        <dbReference type="ARBA" id="ARBA00006849"/>
    </source>
</evidence>
<evidence type="ECO:0000256" key="2">
    <source>
        <dbReference type="ARBA" id="ARBA00022723"/>
    </source>
</evidence>
<dbReference type="InterPro" id="IPR017697">
    <property type="entry name" value="Xdh"/>
</dbReference>
<dbReference type="SUPFAM" id="SSF54292">
    <property type="entry name" value="2Fe-2S ferredoxin-like"/>
    <property type="match status" value="1"/>
</dbReference>
<evidence type="ECO:0000256" key="3">
    <source>
        <dbReference type="ARBA" id="ARBA00023002"/>
    </source>
</evidence>
<keyword evidence="2" id="KW-0479">Metal-binding</keyword>
<keyword evidence="4" id="KW-0408">Iron</keyword>
<dbReference type="PROSITE" id="PS51085">
    <property type="entry name" value="2FE2S_FER_2"/>
    <property type="match status" value="1"/>
</dbReference>
<keyword evidence="3 6" id="KW-0560">Oxidoreductase</keyword>
<dbReference type="GO" id="GO:0005506">
    <property type="term" value="F:iron ion binding"/>
    <property type="evidence" value="ECO:0007669"/>
    <property type="project" value="InterPro"/>
</dbReference>